<organism evidence="1 3">
    <name type="scientific">Didymodactylos carnosus</name>
    <dbReference type="NCBI Taxonomy" id="1234261"/>
    <lineage>
        <taxon>Eukaryota</taxon>
        <taxon>Metazoa</taxon>
        <taxon>Spiralia</taxon>
        <taxon>Gnathifera</taxon>
        <taxon>Rotifera</taxon>
        <taxon>Eurotatoria</taxon>
        <taxon>Bdelloidea</taxon>
        <taxon>Philodinida</taxon>
        <taxon>Philodinidae</taxon>
        <taxon>Didymodactylos</taxon>
    </lineage>
</organism>
<comment type="caution">
    <text evidence="1">The sequence shown here is derived from an EMBL/GenBank/DDBJ whole genome shotgun (WGS) entry which is preliminary data.</text>
</comment>
<accession>A0A815R7H5</accession>
<keyword evidence="3" id="KW-1185">Reference proteome</keyword>
<evidence type="ECO:0000313" key="1">
    <source>
        <dbReference type="EMBL" id="CAF1472946.1"/>
    </source>
</evidence>
<protein>
    <submittedName>
        <fullName evidence="1">Uncharacterized protein</fullName>
    </submittedName>
</protein>
<dbReference type="Proteomes" id="UP000663829">
    <property type="component" value="Unassembled WGS sequence"/>
</dbReference>
<evidence type="ECO:0000313" key="3">
    <source>
        <dbReference type="Proteomes" id="UP000663829"/>
    </source>
</evidence>
<dbReference type="EMBL" id="CAJNOQ010020642">
    <property type="protein sequence ID" value="CAF1472946.1"/>
    <property type="molecule type" value="Genomic_DNA"/>
</dbReference>
<dbReference type="EMBL" id="CAJOBC010086113">
    <property type="protein sequence ID" value="CAF4340034.1"/>
    <property type="molecule type" value="Genomic_DNA"/>
</dbReference>
<name>A0A815R7H5_9BILA</name>
<gene>
    <name evidence="1" type="ORF">GPM918_LOCUS35531</name>
    <name evidence="2" type="ORF">SRO942_LOCUS36250</name>
</gene>
<sequence length="125" mass="14513">MDSGKTAKRSLRRVTELSDEIIQKVWEQLLLKDDIKDEQLKYYLICASAAIVAQQKFVPTKVLETIENFLTNKIDTIEMRIVCVQILSKEIKSRATTTNDSLKQLALESRNNKNDDLLINLYFKY</sequence>
<reference evidence="1" key="1">
    <citation type="submission" date="2021-02" db="EMBL/GenBank/DDBJ databases">
        <authorList>
            <person name="Nowell W R."/>
        </authorList>
    </citation>
    <scope>NUCLEOTIDE SEQUENCE</scope>
</reference>
<dbReference type="Proteomes" id="UP000681722">
    <property type="component" value="Unassembled WGS sequence"/>
</dbReference>
<proteinExistence type="predicted"/>
<dbReference type="AlphaFoldDB" id="A0A815R7H5"/>
<evidence type="ECO:0000313" key="2">
    <source>
        <dbReference type="EMBL" id="CAF4340034.1"/>
    </source>
</evidence>